<organism evidence="1 2">
    <name type="scientific">Stylosanthes scabra</name>
    <dbReference type="NCBI Taxonomy" id="79078"/>
    <lineage>
        <taxon>Eukaryota</taxon>
        <taxon>Viridiplantae</taxon>
        <taxon>Streptophyta</taxon>
        <taxon>Embryophyta</taxon>
        <taxon>Tracheophyta</taxon>
        <taxon>Spermatophyta</taxon>
        <taxon>Magnoliopsida</taxon>
        <taxon>eudicotyledons</taxon>
        <taxon>Gunneridae</taxon>
        <taxon>Pentapetalae</taxon>
        <taxon>rosids</taxon>
        <taxon>fabids</taxon>
        <taxon>Fabales</taxon>
        <taxon>Fabaceae</taxon>
        <taxon>Papilionoideae</taxon>
        <taxon>50 kb inversion clade</taxon>
        <taxon>dalbergioids sensu lato</taxon>
        <taxon>Dalbergieae</taxon>
        <taxon>Pterocarpus clade</taxon>
        <taxon>Stylosanthes</taxon>
    </lineage>
</organism>
<protein>
    <submittedName>
        <fullName evidence="1">Uncharacterized protein</fullName>
    </submittedName>
</protein>
<proteinExistence type="predicted"/>
<sequence>MDLHLLAELCATISLAAPASASHRRTSLLLRKPLKNWLLMYGVVLIEVSIPSSMAMLHNFPVETVVGSHLQAAVTMKAANGASFF</sequence>
<reference evidence="1 2" key="1">
    <citation type="journal article" date="2023" name="Plants (Basel)">
        <title>Bridging the Gap: Combining Genomics and Transcriptomics Approaches to Understand Stylosanthes scabra, an Orphan Legume from the Brazilian Caatinga.</title>
        <authorList>
            <person name="Ferreira-Neto J.R.C."/>
            <person name="da Silva M.D."/>
            <person name="Binneck E."/>
            <person name="de Melo N.F."/>
            <person name="da Silva R.H."/>
            <person name="de Melo A.L.T.M."/>
            <person name="Pandolfi V."/>
            <person name="Bustamante F.O."/>
            <person name="Brasileiro-Vidal A.C."/>
            <person name="Benko-Iseppon A.M."/>
        </authorList>
    </citation>
    <scope>NUCLEOTIDE SEQUENCE [LARGE SCALE GENOMIC DNA]</scope>
    <source>
        <tissue evidence="1">Leaves</tissue>
    </source>
</reference>
<accession>A0ABU6UJB0</accession>
<evidence type="ECO:0000313" key="1">
    <source>
        <dbReference type="EMBL" id="MED6160148.1"/>
    </source>
</evidence>
<evidence type="ECO:0000313" key="2">
    <source>
        <dbReference type="Proteomes" id="UP001341840"/>
    </source>
</evidence>
<keyword evidence="2" id="KW-1185">Reference proteome</keyword>
<dbReference type="EMBL" id="JASCZI010121149">
    <property type="protein sequence ID" value="MED6160148.1"/>
    <property type="molecule type" value="Genomic_DNA"/>
</dbReference>
<dbReference type="Proteomes" id="UP001341840">
    <property type="component" value="Unassembled WGS sequence"/>
</dbReference>
<comment type="caution">
    <text evidence="1">The sequence shown here is derived from an EMBL/GenBank/DDBJ whole genome shotgun (WGS) entry which is preliminary data.</text>
</comment>
<name>A0ABU6UJB0_9FABA</name>
<gene>
    <name evidence="1" type="ORF">PIB30_048628</name>
</gene>
<dbReference type="PANTHER" id="PTHR23019:SF0">
    <property type="entry name" value="NUCLEAR PORE MEMBRANE GLYCOPROTEIN 210"/>
    <property type="match status" value="1"/>
</dbReference>
<dbReference type="InterPro" id="IPR045197">
    <property type="entry name" value="NUP210-like"/>
</dbReference>
<dbReference type="PANTHER" id="PTHR23019">
    <property type="entry name" value="NUCLEAR PORE MEMBRANE GLYCOPROTEIN GP210-RELATED"/>
    <property type="match status" value="1"/>
</dbReference>